<dbReference type="EMBL" id="CADCTO010000672">
    <property type="protein sequence ID" value="CAA9296166.1"/>
    <property type="molecule type" value="Genomic_DNA"/>
</dbReference>
<dbReference type="NCBIfam" id="TIGR02937">
    <property type="entry name" value="sigma70-ECF"/>
    <property type="match status" value="1"/>
</dbReference>
<keyword evidence="2" id="KW-0805">Transcription regulation</keyword>
<dbReference type="Gene3D" id="1.10.10.10">
    <property type="entry name" value="Winged helix-like DNA-binding domain superfamily/Winged helix DNA-binding domain"/>
    <property type="match status" value="1"/>
</dbReference>
<dbReference type="InterPro" id="IPR013324">
    <property type="entry name" value="RNA_pol_sigma_r3/r4-like"/>
</dbReference>
<dbReference type="PANTHER" id="PTHR43133">
    <property type="entry name" value="RNA POLYMERASE ECF-TYPE SIGMA FACTO"/>
    <property type="match status" value="1"/>
</dbReference>
<evidence type="ECO:0000256" key="2">
    <source>
        <dbReference type="ARBA" id="ARBA00023015"/>
    </source>
</evidence>
<dbReference type="PANTHER" id="PTHR43133:SF51">
    <property type="entry name" value="RNA POLYMERASE SIGMA FACTOR"/>
    <property type="match status" value="1"/>
</dbReference>
<accession>A0A6J4K5J2</accession>
<dbReference type="InterPro" id="IPR039425">
    <property type="entry name" value="RNA_pol_sigma-70-like"/>
</dbReference>
<evidence type="ECO:0000256" key="4">
    <source>
        <dbReference type="ARBA" id="ARBA00023163"/>
    </source>
</evidence>
<dbReference type="Pfam" id="PF08281">
    <property type="entry name" value="Sigma70_r4_2"/>
    <property type="match status" value="1"/>
</dbReference>
<dbReference type="GO" id="GO:0016987">
    <property type="term" value="F:sigma factor activity"/>
    <property type="evidence" value="ECO:0007669"/>
    <property type="project" value="UniProtKB-KW"/>
</dbReference>
<keyword evidence="4" id="KW-0804">Transcription</keyword>
<reference evidence="6" key="1">
    <citation type="submission" date="2020-02" db="EMBL/GenBank/DDBJ databases">
        <authorList>
            <person name="Meier V. D."/>
        </authorList>
    </citation>
    <scope>NUCLEOTIDE SEQUENCE</scope>
    <source>
        <strain evidence="6">AVDCRST_MAG63</strain>
    </source>
</reference>
<proteinExistence type="inferred from homology"/>
<protein>
    <recommendedName>
        <fullName evidence="5">RNA polymerase sigma factor 70 region 4 type 2 domain-containing protein</fullName>
    </recommendedName>
</protein>
<evidence type="ECO:0000259" key="5">
    <source>
        <dbReference type="Pfam" id="PF08281"/>
    </source>
</evidence>
<keyword evidence="3" id="KW-0731">Sigma factor</keyword>
<evidence type="ECO:0000256" key="1">
    <source>
        <dbReference type="ARBA" id="ARBA00010641"/>
    </source>
</evidence>
<dbReference type="InterPro" id="IPR011990">
    <property type="entry name" value="TPR-like_helical_dom_sf"/>
</dbReference>
<comment type="similarity">
    <text evidence="1">Belongs to the sigma-70 factor family. ECF subfamily.</text>
</comment>
<evidence type="ECO:0000256" key="3">
    <source>
        <dbReference type="ARBA" id="ARBA00023082"/>
    </source>
</evidence>
<sequence>MPYSGIRARTGRTSSAAAAAAMTGDLPGVVERARRGDADAFDVLVARFQDMAVGYAAALLGGRFHDAQDAAQQAFVEAYTTLADLRHPAAFPAWLRLLVRKHCDRLTRAPAACAAAAALPLDSIAGLPGGGDPATALARRETREAVRAAVCALPDAERAAVLLFYLGGKSLAQVAGFLGVPISTVRGRLYTGRRRLQERMIEQMSETLESERPSRDDAFRAVVRKKTWSAYHYLSPRPGEEPAADDLSRSRDALLASAPGDPVDFGAVQRCMKSLLYAGRHNEAAEVVAWYHGRRGALPLAEEAWCRWWLLSLRGGGGAGEEFVREHQEFVRWVSSDTVRSRLLLSADEHAPMSERGGDAMDPDGLPLWALQTNGAANNYRNSGHFARWLETAREVLAATPQTRATRSGRAFLLGEMASLLAAEGRRNEAADVALSLEPLSEEPDADGRSPVWRITALQTAAGVYTVLRDRPLKKDLPKMRTLLEQALARLDEWAPGVRPDDEGRQRDLASLRNECARLLLQVGDHQRAAALFRQVIASGYAFAGAYFYGAAALWAATGDRTAVLPLLRESARQVGGEGLGRELARCPEFATVRDDPEFLAALTPPNA</sequence>
<dbReference type="CDD" id="cd06171">
    <property type="entry name" value="Sigma70_r4"/>
    <property type="match status" value="1"/>
</dbReference>
<dbReference type="Gene3D" id="1.10.1740.10">
    <property type="match status" value="1"/>
</dbReference>
<dbReference type="InterPro" id="IPR036388">
    <property type="entry name" value="WH-like_DNA-bd_sf"/>
</dbReference>
<feature type="domain" description="RNA polymerase sigma factor 70 region 4 type 2" evidence="5">
    <location>
        <begin position="143"/>
        <end position="196"/>
    </location>
</feature>
<dbReference type="AlphaFoldDB" id="A0A6J4K5J2"/>
<dbReference type="InterPro" id="IPR013249">
    <property type="entry name" value="RNA_pol_sigma70_r4_t2"/>
</dbReference>
<gene>
    <name evidence="6" type="ORF">AVDCRST_MAG63-4815</name>
</gene>
<dbReference type="Gene3D" id="1.25.40.10">
    <property type="entry name" value="Tetratricopeptide repeat domain"/>
    <property type="match status" value="1"/>
</dbReference>
<name>A0A6J4K5J2_9BACT</name>
<dbReference type="GO" id="GO:0003677">
    <property type="term" value="F:DNA binding"/>
    <property type="evidence" value="ECO:0007669"/>
    <property type="project" value="InterPro"/>
</dbReference>
<evidence type="ECO:0000313" key="6">
    <source>
        <dbReference type="EMBL" id="CAA9296166.1"/>
    </source>
</evidence>
<dbReference type="InterPro" id="IPR013325">
    <property type="entry name" value="RNA_pol_sigma_r2"/>
</dbReference>
<dbReference type="InterPro" id="IPR014284">
    <property type="entry name" value="RNA_pol_sigma-70_dom"/>
</dbReference>
<dbReference type="SUPFAM" id="SSF88946">
    <property type="entry name" value="Sigma2 domain of RNA polymerase sigma factors"/>
    <property type="match status" value="1"/>
</dbReference>
<dbReference type="GO" id="GO:0006352">
    <property type="term" value="P:DNA-templated transcription initiation"/>
    <property type="evidence" value="ECO:0007669"/>
    <property type="project" value="InterPro"/>
</dbReference>
<organism evidence="6">
    <name type="scientific">uncultured Armatimonadetes bacterium</name>
    <dbReference type="NCBI Taxonomy" id="157466"/>
    <lineage>
        <taxon>Bacteria</taxon>
        <taxon>Bacillati</taxon>
        <taxon>Armatimonadota</taxon>
        <taxon>environmental samples</taxon>
    </lineage>
</organism>
<dbReference type="SUPFAM" id="SSF88659">
    <property type="entry name" value="Sigma3 and sigma4 domains of RNA polymerase sigma factors"/>
    <property type="match status" value="1"/>
</dbReference>